<keyword evidence="2" id="KW-0732">Signal</keyword>
<feature type="chain" id="PRO_5043694413" description="DUF6993 domain-containing protein" evidence="2">
    <location>
        <begin position="36"/>
        <end position="176"/>
    </location>
</feature>
<evidence type="ECO:0000256" key="2">
    <source>
        <dbReference type="SAM" id="SignalP"/>
    </source>
</evidence>
<gene>
    <name evidence="4" type="ORF">MRBLWS13_000345</name>
</gene>
<organism evidence="4">
    <name type="scientific">Microbacterium sp. LWS13-1.2</name>
    <dbReference type="NCBI Taxonomy" id="3135264"/>
    <lineage>
        <taxon>Bacteria</taxon>
        <taxon>Bacillati</taxon>
        <taxon>Actinomycetota</taxon>
        <taxon>Actinomycetes</taxon>
        <taxon>Micrococcales</taxon>
        <taxon>Microbacteriaceae</taxon>
        <taxon>Microbacterium</taxon>
    </lineage>
</organism>
<evidence type="ECO:0000256" key="1">
    <source>
        <dbReference type="SAM" id="MobiDB-lite"/>
    </source>
</evidence>
<proteinExistence type="predicted"/>
<sequence length="176" mass="17842">MARDLPPRARFEARHRPVAAAIAATLLAAALTACAPEAVPDPSSSPTVTATTAQPSPSPTPTSPPGPTFVPDGAAADNLPLFSSVTAAVWASEGRVAGRAYVDALAAAGFDKAAMQVTDDETTVGNPAESIQFAVRWGDECLVGQVGPATGDPVTVVVPVLAEGTCLVGQTRPIDW</sequence>
<dbReference type="InterPro" id="IPR054262">
    <property type="entry name" value="DUF6993"/>
</dbReference>
<accession>A0AAU6S782</accession>
<dbReference type="EMBL" id="CP151632">
    <property type="protein sequence ID" value="WZO32744.1"/>
    <property type="molecule type" value="Genomic_DNA"/>
</dbReference>
<dbReference type="RefSeq" id="WP_349427367.1">
    <property type="nucleotide sequence ID" value="NZ_CP151632.1"/>
</dbReference>
<feature type="compositionally biased region" description="Pro residues" evidence="1">
    <location>
        <begin position="56"/>
        <end position="68"/>
    </location>
</feature>
<protein>
    <recommendedName>
        <fullName evidence="3">DUF6993 domain-containing protein</fullName>
    </recommendedName>
</protein>
<feature type="compositionally biased region" description="Low complexity" evidence="1">
    <location>
        <begin position="37"/>
        <end position="55"/>
    </location>
</feature>
<feature type="domain" description="DUF6993" evidence="3">
    <location>
        <begin position="88"/>
        <end position="170"/>
    </location>
</feature>
<dbReference type="PROSITE" id="PS51257">
    <property type="entry name" value="PROKAR_LIPOPROTEIN"/>
    <property type="match status" value="1"/>
</dbReference>
<dbReference type="Pfam" id="PF22504">
    <property type="entry name" value="DUF6993"/>
    <property type="match status" value="1"/>
</dbReference>
<feature type="region of interest" description="Disordered" evidence="1">
    <location>
        <begin position="37"/>
        <end position="73"/>
    </location>
</feature>
<feature type="signal peptide" evidence="2">
    <location>
        <begin position="1"/>
        <end position="35"/>
    </location>
</feature>
<reference evidence="4" key="1">
    <citation type="submission" date="2024-04" db="EMBL/GenBank/DDBJ databases">
        <authorList>
            <person name="Roder T."/>
            <person name="Oberhansli S."/>
            <person name="Kreuzer M."/>
        </authorList>
    </citation>
    <scope>NUCLEOTIDE SEQUENCE</scope>
    <source>
        <strain evidence="4">LWS13-1.2</strain>
    </source>
</reference>
<evidence type="ECO:0000259" key="3">
    <source>
        <dbReference type="Pfam" id="PF22504"/>
    </source>
</evidence>
<name>A0AAU6S782_9MICO</name>
<dbReference type="AlphaFoldDB" id="A0AAU6S782"/>
<evidence type="ECO:0000313" key="4">
    <source>
        <dbReference type="EMBL" id="WZO32744.1"/>
    </source>
</evidence>